<dbReference type="InterPro" id="IPR036396">
    <property type="entry name" value="Cyt_P450_sf"/>
</dbReference>
<evidence type="ECO:0000256" key="4">
    <source>
        <dbReference type="ARBA" id="ARBA00022617"/>
    </source>
</evidence>
<keyword evidence="8" id="KW-0560">Oxidoreductase</keyword>
<dbReference type="RefSeq" id="XP_010497717.1">
    <property type="nucleotide sequence ID" value="XM_010499415.1"/>
</dbReference>
<dbReference type="Gene3D" id="1.10.630.10">
    <property type="entry name" value="Cytochrome P450"/>
    <property type="match status" value="1"/>
</dbReference>
<keyword evidence="5" id="KW-0812">Transmembrane</keyword>
<reference evidence="12" key="1">
    <citation type="journal article" date="2014" name="Nat. Commun.">
        <title>The emerging biofuel crop Camelina sativa retains a highly undifferentiated hexaploid genome structure.</title>
        <authorList>
            <person name="Kagale S."/>
            <person name="Koh C."/>
            <person name="Nixon J."/>
            <person name="Bollina V."/>
            <person name="Clarke W.E."/>
            <person name="Tuteja R."/>
            <person name="Spillane C."/>
            <person name="Robinson S.J."/>
            <person name="Links M.G."/>
            <person name="Clarke C."/>
            <person name="Higgins E.E."/>
            <person name="Huebert T."/>
            <person name="Sharpe A.G."/>
            <person name="Parkin I.A."/>
        </authorList>
    </citation>
    <scope>NUCLEOTIDE SEQUENCE [LARGE SCALE GENOMIC DNA]</scope>
    <source>
        <strain evidence="12">cv. DH55</strain>
    </source>
</reference>
<keyword evidence="11" id="KW-0472">Membrane</keyword>
<evidence type="ECO:0000256" key="6">
    <source>
        <dbReference type="ARBA" id="ARBA00022723"/>
    </source>
</evidence>
<evidence type="ECO:0000256" key="10">
    <source>
        <dbReference type="ARBA" id="ARBA00023033"/>
    </source>
</evidence>
<dbReference type="GeneID" id="104775184"/>
<gene>
    <name evidence="13" type="primary">LOC104775184</name>
</gene>
<keyword evidence="4" id="KW-0349">Heme</keyword>
<evidence type="ECO:0000313" key="13">
    <source>
        <dbReference type="RefSeq" id="XP_010497717.1"/>
    </source>
</evidence>
<dbReference type="PANTHER" id="PTHR24282">
    <property type="entry name" value="CYTOCHROME P450 FAMILY MEMBER"/>
    <property type="match status" value="1"/>
</dbReference>
<protein>
    <submittedName>
        <fullName evidence="13">Cytochrome P450 734A1-like</fullName>
    </submittedName>
</protein>
<reference evidence="13" key="2">
    <citation type="submission" date="2025-08" db="UniProtKB">
        <authorList>
            <consortium name="RefSeq"/>
        </authorList>
    </citation>
    <scope>IDENTIFICATION</scope>
    <source>
        <tissue evidence="13">Leaf</tissue>
    </source>
</reference>
<evidence type="ECO:0000256" key="11">
    <source>
        <dbReference type="ARBA" id="ARBA00023136"/>
    </source>
</evidence>
<comment type="cofactor">
    <cofactor evidence="1">
        <name>heme</name>
        <dbReference type="ChEBI" id="CHEBI:30413"/>
    </cofactor>
</comment>
<dbReference type="Proteomes" id="UP000694864">
    <property type="component" value="Unplaced"/>
</dbReference>
<keyword evidence="7" id="KW-1133">Transmembrane helix</keyword>
<proteinExistence type="inferred from homology"/>
<name>A0ABM0Y9R1_CAMSA</name>
<dbReference type="SUPFAM" id="SSF48264">
    <property type="entry name" value="Cytochrome P450"/>
    <property type="match status" value="1"/>
</dbReference>
<evidence type="ECO:0000256" key="7">
    <source>
        <dbReference type="ARBA" id="ARBA00022989"/>
    </source>
</evidence>
<accession>A0ABM0Y9R1</accession>
<keyword evidence="10" id="KW-0503">Monooxygenase</keyword>
<evidence type="ECO:0000256" key="1">
    <source>
        <dbReference type="ARBA" id="ARBA00001971"/>
    </source>
</evidence>
<keyword evidence="9" id="KW-0408">Iron</keyword>
<keyword evidence="6" id="KW-0479">Metal-binding</keyword>
<organism evidence="12 13">
    <name type="scientific">Camelina sativa</name>
    <name type="common">False flax</name>
    <name type="synonym">Myagrum sativum</name>
    <dbReference type="NCBI Taxonomy" id="90675"/>
    <lineage>
        <taxon>Eukaryota</taxon>
        <taxon>Viridiplantae</taxon>
        <taxon>Streptophyta</taxon>
        <taxon>Embryophyta</taxon>
        <taxon>Tracheophyta</taxon>
        <taxon>Spermatophyta</taxon>
        <taxon>Magnoliopsida</taxon>
        <taxon>eudicotyledons</taxon>
        <taxon>Gunneridae</taxon>
        <taxon>Pentapetalae</taxon>
        <taxon>rosids</taxon>
        <taxon>malvids</taxon>
        <taxon>Brassicales</taxon>
        <taxon>Brassicaceae</taxon>
        <taxon>Camelineae</taxon>
        <taxon>Camelina</taxon>
    </lineage>
</organism>
<evidence type="ECO:0000313" key="12">
    <source>
        <dbReference type="Proteomes" id="UP000694864"/>
    </source>
</evidence>
<evidence type="ECO:0000256" key="5">
    <source>
        <dbReference type="ARBA" id="ARBA00022692"/>
    </source>
</evidence>
<comment type="subcellular location">
    <subcellularLocation>
        <location evidence="2">Membrane</location>
        <topology evidence="2">Single-pass membrane protein</topology>
    </subcellularLocation>
</comment>
<dbReference type="InterPro" id="IPR001128">
    <property type="entry name" value="Cyt_P450"/>
</dbReference>
<evidence type="ECO:0000256" key="3">
    <source>
        <dbReference type="ARBA" id="ARBA00010617"/>
    </source>
</evidence>
<evidence type="ECO:0000256" key="2">
    <source>
        <dbReference type="ARBA" id="ARBA00004167"/>
    </source>
</evidence>
<evidence type="ECO:0000256" key="8">
    <source>
        <dbReference type="ARBA" id="ARBA00023002"/>
    </source>
</evidence>
<dbReference type="Pfam" id="PF00067">
    <property type="entry name" value="p450"/>
    <property type="match status" value="1"/>
</dbReference>
<dbReference type="PANTHER" id="PTHR24282:SF211">
    <property type="entry name" value="CYTOCHROME P450-RELATED"/>
    <property type="match status" value="1"/>
</dbReference>
<dbReference type="InterPro" id="IPR050665">
    <property type="entry name" value="Cytochrome_P450_Monooxygen"/>
</dbReference>
<sequence>MNQEWQNIAREEVIRVLGPTGFPTLDVLQDLKSLSMIINETLRLYPPAMTLNRDTLRRAKLGNLDIPAGTQIYLSVVAMHHDKETWGNDAE</sequence>
<comment type="similarity">
    <text evidence="3">Belongs to the cytochrome P450 family.</text>
</comment>
<evidence type="ECO:0000256" key="9">
    <source>
        <dbReference type="ARBA" id="ARBA00023004"/>
    </source>
</evidence>
<keyword evidence="12" id="KW-1185">Reference proteome</keyword>
<feature type="non-terminal residue" evidence="13">
    <location>
        <position position="91"/>
    </location>
</feature>